<dbReference type="PANTHER" id="PTHR22589:SF99">
    <property type="entry name" value="CHOLINE_CARNITINE ACYLTRANSFERASE DOMAIN-CONTAINING PROTEIN"/>
    <property type="match status" value="1"/>
</dbReference>
<dbReference type="EMBL" id="JBGFUD010007030">
    <property type="protein sequence ID" value="MFH4981347.1"/>
    <property type="molecule type" value="Genomic_DNA"/>
</dbReference>
<dbReference type="Gene3D" id="1.10.275.20">
    <property type="entry name" value="Choline/Carnitine o-acyltransferase"/>
    <property type="match status" value="1"/>
</dbReference>
<accession>A0ABD6EXE0</accession>
<keyword evidence="2" id="KW-0808">Transferase</keyword>
<gene>
    <name evidence="5" type="ORF">AB6A40_008056</name>
</gene>
<dbReference type="PROSITE" id="PS00439">
    <property type="entry name" value="ACYLTRANSF_C_1"/>
    <property type="match status" value="1"/>
</dbReference>
<dbReference type="InterPro" id="IPR000542">
    <property type="entry name" value="Carn_acyl_trans"/>
</dbReference>
<reference evidence="5 6" key="1">
    <citation type="submission" date="2024-08" db="EMBL/GenBank/DDBJ databases">
        <title>Gnathostoma spinigerum genome.</title>
        <authorList>
            <person name="Gonzalez-Bertolin B."/>
            <person name="Monzon S."/>
            <person name="Zaballos A."/>
            <person name="Jimenez P."/>
            <person name="Dekumyoy P."/>
            <person name="Varona S."/>
            <person name="Cuesta I."/>
            <person name="Sumanam S."/>
            <person name="Adisakwattana P."/>
            <person name="Gasser R.B."/>
            <person name="Hernandez-Gonzalez A."/>
            <person name="Young N.D."/>
            <person name="Perteguer M.J."/>
        </authorList>
    </citation>
    <scope>NUCLEOTIDE SEQUENCE [LARGE SCALE GENOMIC DNA]</scope>
    <source>
        <strain evidence="5">AL3</strain>
        <tissue evidence="5">Liver</tissue>
    </source>
</reference>
<evidence type="ECO:0000256" key="3">
    <source>
        <dbReference type="ARBA" id="ARBA00048999"/>
    </source>
</evidence>
<dbReference type="InterPro" id="IPR042572">
    <property type="entry name" value="Carn_acyl_trans_N"/>
</dbReference>
<keyword evidence="6" id="KW-1185">Reference proteome</keyword>
<dbReference type="AlphaFoldDB" id="A0ABD6EXE0"/>
<evidence type="ECO:0000259" key="4">
    <source>
        <dbReference type="Pfam" id="PF00755"/>
    </source>
</evidence>
<proteinExistence type="predicted"/>
<evidence type="ECO:0000313" key="5">
    <source>
        <dbReference type="EMBL" id="MFH4981347.1"/>
    </source>
</evidence>
<comment type="caution">
    <text evidence="5">The sequence shown here is derived from an EMBL/GenBank/DDBJ whole genome shotgun (WGS) entry which is preliminary data.</text>
</comment>
<comment type="pathway">
    <text evidence="1">Lipid metabolism; fatty acid beta-oxidation.</text>
</comment>
<feature type="domain" description="Choline/carnitine acyltransferase" evidence="4">
    <location>
        <begin position="59"/>
        <end position="105"/>
    </location>
</feature>
<evidence type="ECO:0000256" key="1">
    <source>
        <dbReference type="ARBA" id="ARBA00005005"/>
    </source>
</evidence>
<comment type="catalytic activity">
    <reaction evidence="3">
        <text>4,8-dimethylnonanoyl-CoA + (R)-carnitine = O-4,8-dimethylnonanoyl-(R)-carnitine + CoA</text>
        <dbReference type="Rhea" id="RHEA:44860"/>
        <dbReference type="ChEBI" id="CHEBI:16347"/>
        <dbReference type="ChEBI" id="CHEBI:57287"/>
        <dbReference type="ChEBI" id="CHEBI:77061"/>
        <dbReference type="ChEBI" id="CHEBI:84654"/>
    </reaction>
</comment>
<protein>
    <recommendedName>
        <fullName evidence="4">Choline/carnitine acyltransferase domain-containing protein</fullName>
    </recommendedName>
</protein>
<sequence>MPVFALRILLSQFYFSYKRYLFESPKSPSLRTKIWAACRKLLSYTKPGLLSCNALLPKLPVPDLSQTVSRYLSSMEPLLSPEDFKLLVEKAKMFEKKEGWKLQWITKLYSLFTDNY</sequence>
<name>A0ABD6EXE0_9BILA</name>
<dbReference type="Proteomes" id="UP001608902">
    <property type="component" value="Unassembled WGS sequence"/>
</dbReference>
<organism evidence="5 6">
    <name type="scientific">Gnathostoma spinigerum</name>
    <dbReference type="NCBI Taxonomy" id="75299"/>
    <lineage>
        <taxon>Eukaryota</taxon>
        <taxon>Metazoa</taxon>
        <taxon>Ecdysozoa</taxon>
        <taxon>Nematoda</taxon>
        <taxon>Chromadorea</taxon>
        <taxon>Rhabditida</taxon>
        <taxon>Spirurina</taxon>
        <taxon>Gnathostomatomorpha</taxon>
        <taxon>Gnathostomatoidea</taxon>
        <taxon>Gnathostomatidae</taxon>
        <taxon>Gnathostoma</taxon>
    </lineage>
</organism>
<dbReference type="SUPFAM" id="SSF52777">
    <property type="entry name" value="CoA-dependent acyltransferases"/>
    <property type="match status" value="1"/>
</dbReference>
<dbReference type="PANTHER" id="PTHR22589">
    <property type="entry name" value="CARNITINE O-ACYLTRANSFERASE"/>
    <property type="match status" value="1"/>
</dbReference>
<dbReference type="Pfam" id="PF00755">
    <property type="entry name" value="Carn_acyltransf"/>
    <property type="match status" value="1"/>
</dbReference>
<evidence type="ECO:0000256" key="2">
    <source>
        <dbReference type="ARBA" id="ARBA00023315"/>
    </source>
</evidence>
<keyword evidence="2" id="KW-0012">Acyltransferase</keyword>
<dbReference type="InterPro" id="IPR039551">
    <property type="entry name" value="Cho/carn_acyl_trans"/>
</dbReference>
<dbReference type="GO" id="GO:0016747">
    <property type="term" value="F:acyltransferase activity, transferring groups other than amino-acyl groups"/>
    <property type="evidence" value="ECO:0007669"/>
    <property type="project" value="UniProtKB-ARBA"/>
</dbReference>
<evidence type="ECO:0000313" key="6">
    <source>
        <dbReference type="Proteomes" id="UP001608902"/>
    </source>
</evidence>